<feature type="non-terminal residue" evidence="2">
    <location>
        <position position="47"/>
    </location>
</feature>
<dbReference type="AlphaFoldDB" id="X1IMJ0"/>
<evidence type="ECO:0000313" key="2">
    <source>
        <dbReference type="EMBL" id="GAH82932.1"/>
    </source>
</evidence>
<gene>
    <name evidence="2" type="ORF">S03H2_66708</name>
</gene>
<protein>
    <submittedName>
        <fullName evidence="2">Uncharacterized protein</fullName>
    </submittedName>
</protein>
<proteinExistence type="predicted"/>
<evidence type="ECO:0000256" key="1">
    <source>
        <dbReference type="SAM" id="MobiDB-lite"/>
    </source>
</evidence>
<feature type="region of interest" description="Disordered" evidence="1">
    <location>
        <begin position="23"/>
        <end position="47"/>
    </location>
</feature>
<comment type="caution">
    <text evidence="2">The sequence shown here is derived from an EMBL/GenBank/DDBJ whole genome shotgun (WGS) entry which is preliminary data.</text>
</comment>
<sequence length="47" mass="5226">MAYRGCASMKECIAKYGELACWGSGPGEPEEDLPGEEEEPWEPFEES</sequence>
<accession>X1IMJ0</accession>
<name>X1IMJ0_9ZZZZ</name>
<reference evidence="2" key="1">
    <citation type="journal article" date="2014" name="Front. Microbiol.">
        <title>High frequency of phylogenetically diverse reductive dehalogenase-homologous genes in deep subseafloor sedimentary metagenomes.</title>
        <authorList>
            <person name="Kawai M."/>
            <person name="Futagami T."/>
            <person name="Toyoda A."/>
            <person name="Takaki Y."/>
            <person name="Nishi S."/>
            <person name="Hori S."/>
            <person name="Arai W."/>
            <person name="Tsubouchi T."/>
            <person name="Morono Y."/>
            <person name="Uchiyama I."/>
            <person name="Ito T."/>
            <person name="Fujiyama A."/>
            <person name="Inagaki F."/>
            <person name="Takami H."/>
        </authorList>
    </citation>
    <scope>NUCLEOTIDE SEQUENCE</scope>
    <source>
        <strain evidence="2">Expedition CK06-06</strain>
    </source>
</reference>
<dbReference type="EMBL" id="BARU01043586">
    <property type="protein sequence ID" value="GAH82932.1"/>
    <property type="molecule type" value="Genomic_DNA"/>
</dbReference>
<feature type="compositionally biased region" description="Acidic residues" evidence="1">
    <location>
        <begin position="28"/>
        <end position="47"/>
    </location>
</feature>
<organism evidence="2">
    <name type="scientific">marine sediment metagenome</name>
    <dbReference type="NCBI Taxonomy" id="412755"/>
    <lineage>
        <taxon>unclassified sequences</taxon>
        <taxon>metagenomes</taxon>
        <taxon>ecological metagenomes</taxon>
    </lineage>
</organism>